<evidence type="ECO:0000313" key="5">
    <source>
        <dbReference type="Proteomes" id="UP000011560"/>
    </source>
</evidence>
<dbReference type="Pfam" id="PF00994">
    <property type="entry name" value="MoCF_biosynth"/>
    <property type="match status" value="1"/>
</dbReference>
<dbReference type="CDD" id="cd00887">
    <property type="entry name" value="MoeA"/>
    <property type="match status" value="1"/>
</dbReference>
<name>M0BRH2_9EURY</name>
<evidence type="ECO:0000256" key="1">
    <source>
        <dbReference type="ARBA" id="ARBA00005046"/>
    </source>
</evidence>
<keyword evidence="2" id="KW-0501">Molybdenum cofactor biosynthesis</keyword>
<comment type="caution">
    <text evidence="4">The sequence shown here is derived from an EMBL/GenBank/DDBJ whole genome shotgun (WGS) entry which is preliminary data.</text>
</comment>
<dbReference type="SUPFAM" id="SSF63882">
    <property type="entry name" value="MoeA N-terminal region -like"/>
    <property type="match status" value="1"/>
</dbReference>
<dbReference type="InterPro" id="IPR036425">
    <property type="entry name" value="MoaB/Mog-like_dom_sf"/>
</dbReference>
<dbReference type="GO" id="GO:0006777">
    <property type="term" value="P:Mo-molybdopterin cofactor biosynthetic process"/>
    <property type="evidence" value="ECO:0007669"/>
    <property type="project" value="UniProtKB-KW"/>
</dbReference>
<accession>M0BRH2</accession>
<organism evidence="4 5">
    <name type="scientific">Halovivax asiaticus JCM 14624</name>
    <dbReference type="NCBI Taxonomy" id="1227490"/>
    <lineage>
        <taxon>Archaea</taxon>
        <taxon>Methanobacteriati</taxon>
        <taxon>Methanobacteriota</taxon>
        <taxon>Stenosarchaea group</taxon>
        <taxon>Halobacteria</taxon>
        <taxon>Halobacteriales</taxon>
        <taxon>Natrialbaceae</taxon>
        <taxon>Halovivax</taxon>
    </lineage>
</organism>
<dbReference type="InterPro" id="IPR036135">
    <property type="entry name" value="MoeA_linker/N_sf"/>
</dbReference>
<proteinExistence type="predicted"/>
<evidence type="ECO:0000313" key="4">
    <source>
        <dbReference type="EMBL" id="ELZ13515.1"/>
    </source>
</evidence>
<dbReference type="GO" id="GO:0061599">
    <property type="term" value="F:molybdopterin molybdotransferase activity"/>
    <property type="evidence" value="ECO:0007669"/>
    <property type="project" value="TreeGrafter"/>
</dbReference>
<dbReference type="PATRIC" id="fig|1227490.4.peg.342"/>
<evidence type="ECO:0000259" key="3">
    <source>
        <dbReference type="SMART" id="SM00852"/>
    </source>
</evidence>
<dbReference type="InterPro" id="IPR001453">
    <property type="entry name" value="MoaB/Mog_dom"/>
</dbReference>
<dbReference type="NCBIfam" id="NF045515">
    <property type="entry name" value="Glp_gephyrin"/>
    <property type="match status" value="1"/>
</dbReference>
<dbReference type="EMBL" id="AOIQ01000006">
    <property type="protein sequence ID" value="ELZ13515.1"/>
    <property type="molecule type" value="Genomic_DNA"/>
</dbReference>
<dbReference type="InterPro" id="IPR005110">
    <property type="entry name" value="MoeA_linker/N"/>
</dbReference>
<dbReference type="SUPFAM" id="SSF53218">
    <property type="entry name" value="Molybdenum cofactor biosynthesis proteins"/>
    <property type="match status" value="1"/>
</dbReference>
<dbReference type="STRING" id="1227490.C479_01681"/>
<protein>
    <submittedName>
        <fullName evidence="4">Molybdenum cofactor synthesis protein</fullName>
    </submittedName>
</protein>
<dbReference type="Pfam" id="PF03454">
    <property type="entry name" value="MoeA_C"/>
    <property type="match status" value="1"/>
</dbReference>
<dbReference type="OrthoDB" id="31371at2157"/>
<gene>
    <name evidence="4" type="ORF">C479_01681</name>
</gene>
<comment type="pathway">
    <text evidence="1">Cofactor biosynthesis; molybdopterin biosynthesis.</text>
</comment>
<dbReference type="GO" id="GO:0005737">
    <property type="term" value="C:cytoplasm"/>
    <property type="evidence" value="ECO:0007669"/>
    <property type="project" value="TreeGrafter"/>
</dbReference>
<dbReference type="Gene3D" id="3.90.105.10">
    <property type="entry name" value="Molybdopterin biosynthesis moea protein, domain 2"/>
    <property type="match status" value="1"/>
</dbReference>
<evidence type="ECO:0000256" key="2">
    <source>
        <dbReference type="ARBA" id="ARBA00023150"/>
    </source>
</evidence>
<dbReference type="Gene3D" id="2.170.190.11">
    <property type="entry name" value="Molybdopterin biosynthesis moea protein, domain 3"/>
    <property type="match status" value="1"/>
</dbReference>
<dbReference type="Proteomes" id="UP000011560">
    <property type="component" value="Unassembled WGS sequence"/>
</dbReference>
<dbReference type="Gene3D" id="3.40.980.10">
    <property type="entry name" value="MoaB/Mog-like domain"/>
    <property type="match status" value="1"/>
</dbReference>
<dbReference type="RefSeq" id="WP_007696870.1">
    <property type="nucleotide sequence ID" value="NZ_AOIQ01000006.1"/>
</dbReference>
<dbReference type="PANTHER" id="PTHR10192">
    <property type="entry name" value="MOLYBDOPTERIN BIOSYNTHESIS PROTEIN"/>
    <property type="match status" value="1"/>
</dbReference>
<dbReference type="Pfam" id="PF03453">
    <property type="entry name" value="MoeA_N"/>
    <property type="match status" value="1"/>
</dbReference>
<keyword evidence="5" id="KW-1185">Reference proteome</keyword>
<dbReference type="InterPro" id="IPR038987">
    <property type="entry name" value="MoeA-like"/>
</dbReference>
<dbReference type="AlphaFoldDB" id="M0BRH2"/>
<dbReference type="SUPFAM" id="SSF63867">
    <property type="entry name" value="MoeA C-terminal domain-like"/>
    <property type="match status" value="1"/>
</dbReference>
<dbReference type="UniPathway" id="UPA00344"/>
<dbReference type="InterPro" id="IPR005111">
    <property type="entry name" value="MoeA_C_domain_IV"/>
</dbReference>
<dbReference type="Gene3D" id="2.40.340.10">
    <property type="entry name" value="MoeA, C-terminal, domain IV"/>
    <property type="match status" value="1"/>
</dbReference>
<dbReference type="NCBIfam" id="TIGR00177">
    <property type="entry name" value="molyb_syn"/>
    <property type="match status" value="1"/>
</dbReference>
<dbReference type="PANTHER" id="PTHR10192:SF19">
    <property type="entry name" value="MOLYBDOPTERIN BIOSYNTHESIS PROTEIN MJ0666-RELATED"/>
    <property type="match status" value="1"/>
</dbReference>
<dbReference type="InterPro" id="IPR036688">
    <property type="entry name" value="MoeA_C_domain_IV_sf"/>
</dbReference>
<reference evidence="4 5" key="1">
    <citation type="journal article" date="2014" name="PLoS Genet.">
        <title>Phylogenetically driven sequencing of extremely halophilic archaea reveals strategies for static and dynamic osmo-response.</title>
        <authorList>
            <person name="Becker E.A."/>
            <person name="Seitzer P.M."/>
            <person name="Tritt A."/>
            <person name="Larsen D."/>
            <person name="Krusor M."/>
            <person name="Yao A.I."/>
            <person name="Wu D."/>
            <person name="Madern D."/>
            <person name="Eisen J.A."/>
            <person name="Darling A.E."/>
            <person name="Facciotti M.T."/>
        </authorList>
    </citation>
    <scope>NUCLEOTIDE SEQUENCE [LARGE SCALE GENOMIC DNA]</scope>
    <source>
        <strain evidence="4 5">JCM 14624</strain>
    </source>
</reference>
<dbReference type="SMART" id="SM00852">
    <property type="entry name" value="MoCF_biosynth"/>
    <property type="match status" value="1"/>
</dbReference>
<feature type="domain" description="MoaB/Mog" evidence="3">
    <location>
        <begin position="181"/>
        <end position="317"/>
    </location>
</feature>
<sequence>MNNPEAGLHSVTSFEDGYKQLRSICHSHERRERRPVTDANGAVLASAVRAARAVPHYDRAAMDGFAVRARDTFDASGRSPARLTVDTGHVATGTASAVHTGSAVPEGADAVVPVEATERREGTLLVTDAVTVGENVADAGEDVAADESLFDGGHRLRPADLALLRAAGVNHVEVVPSPTVSVVPTGEELVDPDVDPKPGQVVETNGLMVSSLLEQWGSVPTYRDPVTDDNDRLQTAIERDLDHDIVVTLGGSSVGERDLVPDVVDEIGEGRVHGLSIKPGHPMGFGTVEETPVLFLPGYPVSCLVTATQFLRPAVAWSIGREPADLPAVRAKLGAKLPSEPGERTFARVKWTDAPPTADGLPRVHPVRTGGAGVLSSVTRADGWVIVPESLEGIPAGEPVDVELWERPDSIPITT</sequence>